<protein>
    <submittedName>
        <fullName evidence="1">Uncharacterized protein</fullName>
    </submittedName>
</protein>
<keyword evidence="2" id="KW-1185">Reference proteome</keyword>
<comment type="caution">
    <text evidence="1">The sequence shown here is derived from an EMBL/GenBank/DDBJ whole genome shotgun (WGS) entry which is preliminary data.</text>
</comment>
<reference evidence="1 2" key="2">
    <citation type="journal article" date="2022" name="Mol. Ecol. Resour.">
        <title>The genomes of chicory, endive, great burdock and yacon provide insights into Asteraceae paleo-polyploidization history and plant inulin production.</title>
        <authorList>
            <person name="Fan W."/>
            <person name="Wang S."/>
            <person name="Wang H."/>
            <person name="Wang A."/>
            <person name="Jiang F."/>
            <person name="Liu H."/>
            <person name="Zhao H."/>
            <person name="Xu D."/>
            <person name="Zhang Y."/>
        </authorList>
    </citation>
    <scope>NUCLEOTIDE SEQUENCE [LARGE SCALE GENOMIC DNA]</scope>
    <source>
        <strain evidence="2">cv. Punajuju</strain>
        <tissue evidence="1">Leaves</tissue>
    </source>
</reference>
<dbReference type="Proteomes" id="UP001055811">
    <property type="component" value="Linkage Group LG03"/>
</dbReference>
<name>A0ACB9F7B2_CICIN</name>
<proteinExistence type="predicted"/>
<accession>A0ACB9F7B2</accession>
<dbReference type="EMBL" id="CM042011">
    <property type="protein sequence ID" value="KAI3767002.1"/>
    <property type="molecule type" value="Genomic_DNA"/>
</dbReference>
<reference evidence="2" key="1">
    <citation type="journal article" date="2022" name="Mol. Ecol. Resour.">
        <title>The genomes of chicory, endive, great burdock and yacon provide insights into Asteraceae palaeo-polyploidization history and plant inulin production.</title>
        <authorList>
            <person name="Fan W."/>
            <person name="Wang S."/>
            <person name="Wang H."/>
            <person name="Wang A."/>
            <person name="Jiang F."/>
            <person name="Liu H."/>
            <person name="Zhao H."/>
            <person name="Xu D."/>
            <person name="Zhang Y."/>
        </authorList>
    </citation>
    <scope>NUCLEOTIDE SEQUENCE [LARGE SCALE GENOMIC DNA]</scope>
    <source>
        <strain evidence="2">cv. Punajuju</strain>
    </source>
</reference>
<sequence>MKNMITIFMALTFFTSIFKVHSLEFQVNGDKGWVIPPNNDTNIYNRWASKNRFKINDTLHFAYKKDSVLVVSKEEHEKCKSSHPIFFSNNGDTTFGMDRSGYFYFISGVSGHCERGLKMIVKVLEHENITEIANQTSTNSSEAVSLKVDSTVCSQIVIIVGLISMLTVFV</sequence>
<organism evidence="1 2">
    <name type="scientific">Cichorium intybus</name>
    <name type="common">Chicory</name>
    <dbReference type="NCBI Taxonomy" id="13427"/>
    <lineage>
        <taxon>Eukaryota</taxon>
        <taxon>Viridiplantae</taxon>
        <taxon>Streptophyta</taxon>
        <taxon>Embryophyta</taxon>
        <taxon>Tracheophyta</taxon>
        <taxon>Spermatophyta</taxon>
        <taxon>Magnoliopsida</taxon>
        <taxon>eudicotyledons</taxon>
        <taxon>Gunneridae</taxon>
        <taxon>Pentapetalae</taxon>
        <taxon>asterids</taxon>
        <taxon>campanulids</taxon>
        <taxon>Asterales</taxon>
        <taxon>Asteraceae</taxon>
        <taxon>Cichorioideae</taxon>
        <taxon>Cichorieae</taxon>
        <taxon>Cichoriinae</taxon>
        <taxon>Cichorium</taxon>
    </lineage>
</organism>
<evidence type="ECO:0000313" key="1">
    <source>
        <dbReference type="EMBL" id="KAI3767002.1"/>
    </source>
</evidence>
<evidence type="ECO:0000313" key="2">
    <source>
        <dbReference type="Proteomes" id="UP001055811"/>
    </source>
</evidence>
<gene>
    <name evidence="1" type="ORF">L2E82_17083</name>
</gene>